<evidence type="ECO:0000256" key="1">
    <source>
        <dbReference type="SAM" id="SignalP"/>
    </source>
</evidence>
<feature type="signal peptide" evidence="1">
    <location>
        <begin position="1"/>
        <end position="26"/>
    </location>
</feature>
<dbReference type="InterPro" id="IPR045860">
    <property type="entry name" value="Snake_toxin-like_sf"/>
</dbReference>
<dbReference type="Proteomes" id="UP000050795">
    <property type="component" value="Unassembled WGS sequence"/>
</dbReference>
<reference evidence="2" key="1">
    <citation type="submission" date="2022-06" db="EMBL/GenBank/DDBJ databases">
        <authorList>
            <person name="Berger JAMES D."/>
            <person name="Berger JAMES D."/>
        </authorList>
    </citation>
    <scope>NUCLEOTIDE SEQUENCE [LARGE SCALE GENOMIC DNA]</scope>
</reference>
<evidence type="ECO:0008006" key="4">
    <source>
        <dbReference type="Google" id="ProtNLM"/>
    </source>
</evidence>
<reference evidence="3" key="2">
    <citation type="submission" date="2023-11" db="UniProtKB">
        <authorList>
            <consortium name="WormBaseParasite"/>
        </authorList>
    </citation>
    <scope>IDENTIFICATION</scope>
</reference>
<evidence type="ECO:0000313" key="2">
    <source>
        <dbReference type="Proteomes" id="UP000050795"/>
    </source>
</evidence>
<dbReference type="AlphaFoldDB" id="A0AA85JZT4"/>
<evidence type="ECO:0000313" key="3">
    <source>
        <dbReference type="WBParaSite" id="TREG1_56530.1"/>
    </source>
</evidence>
<name>A0AA85JZT4_TRIRE</name>
<accession>A0AA85JZT4</accession>
<sequence length="119" mass="13294">MAYEKMSLFPWLLLLLLSFTVKDVYSIKCYVCDNCLSVTDATTTSDTCGACVKAGVPDISIYRRCIDSCTGITSKIPARDILRCCTTELCNNAKKMKPFTTITLVVYVTWRMLISPIVN</sequence>
<protein>
    <recommendedName>
        <fullName evidence="4">UPAR/Ly6 domain-containing protein</fullName>
    </recommendedName>
</protein>
<dbReference type="WBParaSite" id="TREG1_56530.1">
    <property type="protein sequence ID" value="TREG1_56530.1"/>
    <property type="gene ID" value="TREG1_56530"/>
</dbReference>
<proteinExistence type="predicted"/>
<dbReference type="SUPFAM" id="SSF57302">
    <property type="entry name" value="Snake toxin-like"/>
    <property type="match status" value="1"/>
</dbReference>
<organism evidence="2 3">
    <name type="scientific">Trichobilharzia regenti</name>
    <name type="common">Nasal bird schistosome</name>
    <dbReference type="NCBI Taxonomy" id="157069"/>
    <lineage>
        <taxon>Eukaryota</taxon>
        <taxon>Metazoa</taxon>
        <taxon>Spiralia</taxon>
        <taxon>Lophotrochozoa</taxon>
        <taxon>Platyhelminthes</taxon>
        <taxon>Trematoda</taxon>
        <taxon>Digenea</taxon>
        <taxon>Strigeidida</taxon>
        <taxon>Schistosomatoidea</taxon>
        <taxon>Schistosomatidae</taxon>
        <taxon>Trichobilharzia</taxon>
    </lineage>
</organism>
<keyword evidence="1" id="KW-0732">Signal</keyword>
<feature type="chain" id="PRO_5041696252" description="UPAR/Ly6 domain-containing protein" evidence="1">
    <location>
        <begin position="27"/>
        <end position="119"/>
    </location>
</feature>
<keyword evidence="2" id="KW-1185">Reference proteome</keyword>